<feature type="transmembrane region" description="Helical" evidence="1">
    <location>
        <begin position="279"/>
        <end position="305"/>
    </location>
</feature>
<dbReference type="EMBL" id="JARKIE010000394">
    <property type="protein sequence ID" value="KAJ7645753.1"/>
    <property type="molecule type" value="Genomic_DNA"/>
</dbReference>
<name>A0AAD7FY61_MYCRO</name>
<feature type="transmembrane region" description="Helical" evidence="1">
    <location>
        <begin position="112"/>
        <end position="132"/>
    </location>
</feature>
<evidence type="ECO:0000313" key="2">
    <source>
        <dbReference type="EMBL" id="KAJ7645753.1"/>
    </source>
</evidence>
<evidence type="ECO:0000256" key="1">
    <source>
        <dbReference type="SAM" id="Phobius"/>
    </source>
</evidence>
<accession>A0AAD7FY61</accession>
<proteinExistence type="predicted"/>
<reference evidence="2" key="1">
    <citation type="submission" date="2023-03" db="EMBL/GenBank/DDBJ databases">
        <title>Massive genome expansion in bonnet fungi (Mycena s.s.) driven by repeated elements and novel gene families across ecological guilds.</title>
        <authorList>
            <consortium name="Lawrence Berkeley National Laboratory"/>
            <person name="Harder C.B."/>
            <person name="Miyauchi S."/>
            <person name="Viragh M."/>
            <person name="Kuo A."/>
            <person name="Thoen E."/>
            <person name="Andreopoulos B."/>
            <person name="Lu D."/>
            <person name="Skrede I."/>
            <person name="Drula E."/>
            <person name="Henrissat B."/>
            <person name="Morin E."/>
            <person name="Kohler A."/>
            <person name="Barry K."/>
            <person name="LaButti K."/>
            <person name="Morin E."/>
            <person name="Salamov A."/>
            <person name="Lipzen A."/>
            <person name="Mereny Z."/>
            <person name="Hegedus B."/>
            <person name="Baldrian P."/>
            <person name="Stursova M."/>
            <person name="Weitz H."/>
            <person name="Taylor A."/>
            <person name="Grigoriev I.V."/>
            <person name="Nagy L.G."/>
            <person name="Martin F."/>
            <person name="Kauserud H."/>
        </authorList>
    </citation>
    <scope>NUCLEOTIDE SEQUENCE</scope>
    <source>
        <strain evidence="2">CBHHK067</strain>
    </source>
</reference>
<feature type="transmembrane region" description="Helical" evidence="1">
    <location>
        <begin position="325"/>
        <end position="349"/>
    </location>
</feature>
<feature type="transmembrane region" description="Helical" evidence="1">
    <location>
        <begin position="226"/>
        <end position="248"/>
    </location>
</feature>
<feature type="transmembrane region" description="Helical" evidence="1">
    <location>
        <begin position="200"/>
        <end position="220"/>
    </location>
</feature>
<keyword evidence="1" id="KW-0812">Transmembrane</keyword>
<gene>
    <name evidence="2" type="ORF">B0H17DRAFT_1339006</name>
</gene>
<dbReference type="Proteomes" id="UP001221757">
    <property type="component" value="Unassembled WGS sequence"/>
</dbReference>
<feature type="transmembrane region" description="Helical" evidence="1">
    <location>
        <begin position="416"/>
        <end position="438"/>
    </location>
</feature>
<dbReference type="AlphaFoldDB" id="A0AAD7FY61"/>
<comment type="caution">
    <text evidence="2">The sequence shown here is derived from an EMBL/GenBank/DDBJ whole genome shotgun (WGS) entry which is preliminary data.</text>
</comment>
<keyword evidence="1" id="KW-1133">Transmembrane helix</keyword>
<sequence length="465" mass="50287">MQAESMDREDYDSLLKIGQDFLDTRLIPESAKAPEKISARTKVGSAPAAPVWTAKSASWAKEDDGCMLNHIVKRGIVHLQAATPEYMARLQEDAGLYEKAGLDMQVSPMETLPVLFTATIFFLVLASIRYTLGSVVASLAMIESPSTTAIVEQKLPAYADEEPLIPAEADVDVEITVINRKPITASLCTTMRHLRHVGGFFARWRGLGVNILYSVTYALVSSTLGALIFGTTVFGHTVVSILTSLLLVRVHMLWTHTMIAHPTTKSILHRIVPRAQCKVLVLPTLVYAAAQRATFLVPLGVAYFLGLTRAPEDVLRAAQQHDCALLASLALRMLAVPLTAALIALFVLLPASAALTRIEAVLLPGDMQPIVTFDRAALVGSIDLTARGSSRALFAAAWRSFDGAARVRMLKLYAKMLGAQIAVALVGMQIMAAEVYVIGGERLTVLSTSARAQLELMAIEAQQNN</sequence>
<keyword evidence="3" id="KW-1185">Reference proteome</keyword>
<protein>
    <submittedName>
        <fullName evidence="2">Uncharacterized protein</fullName>
    </submittedName>
</protein>
<keyword evidence="1" id="KW-0472">Membrane</keyword>
<evidence type="ECO:0000313" key="3">
    <source>
        <dbReference type="Proteomes" id="UP001221757"/>
    </source>
</evidence>
<organism evidence="2 3">
    <name type="scientific">Mycena rosella</name>
    <name type="common">Pink bonnet</name>
    <name type="synonym">Agaricus rosellus</name>
    <dbReference type="NCBI Taxonomy" id="1033263"/>
    <lineage>
        <taxon>Eukaryota</taxon>
        <taxon>Fungi</taxon>
        <taxon>Dikarya</taxon>
        <taxon>Basidiomycota</taxon>
        <taxon>Agaricomycotina</taxon>
        <taxon>Agaricomycetes</taxon>
        <taxon>Agaricomycetidae</taxon>
        <taxon>Agaricales</taxon>
        <taxon>Marasmiineae</taxon>
        <taxon>Mycenaceae</taxon>
        <taxon>Mycena</taxon>
    </lineage>
</organism>